<keyword evidence="2" id="KW-1185">Reference proteome</keyword>
<sequence>MDWTDDAILAALAVPAAFPRQALEAARRRRETLAPRLIAEIDGWRESRPRDGAFFFGLFLLAEWRETGATPAICRMLAGDAAAVDAALGDMITEALPAVLVSVFDGDADPLFALVDDPQVASFVRSTVLEAILALVLMDRVPRETLVGWLDRADGGLIAAKHEPIWFEWAQATATLGLADFAPRVKAAYGDGRIDPQIQTLGHFEEDLAAELAGHGRMAAMALKRCRPIDNTVATLETWHFARIAEGRVPKPRAIPALQPAAIKVGRNEPCPCGSGKKFKKCCLGKALPAFEAM</sequence>
<organism evidence="1 2">
    <name type="scientific">Prosthecodimorpha hirschii</name>
    <dbReference type="NCBI Taxonomy" id="665126"/>
    <lineage>
        <taxon>Bacteria</taxon>
        <taxon>Pseudomonadati</taxon>
        <taxon>Pseudomonadota</taxon>
        <taxon>Alphaproteobacteria</taxon>
        <taxon>Hyphomicrobiales</taxon>
        <taxon>Ancalomicrobiaceae</taxon>
        <taxon>Prosthecodimorpha</taxon>
    </lineage>
</organism>
<proteinExistence type="predicted"/>
<dbReference type="Pfam" id="PF06685">
    <property type="entry name" value="DUF1186"/>
    <property type="match status" value="1"/>
</dbReference>
<dbReference type="Proteomes" id="UP000048984">
    <property type="component" value="Unassembled WGS sequence"/>
</dbReference>
<gene>
    <name evidence="1" type="ORF">ABB55_26215</name>
</gene>
<evidence type="ECO:0000313" key="2">
    <source>
        <dbReference type="Proteomes" id="UP000048984"/>
    </source>
</evidence>
<dbReference type="Gene3D" id="3.10.450.50">
    <property type="match status" value="1"/>
</dbReference>
<evidence type="ECO:0000313" key="1">
    <source>
        <dbReference type="EMBL" id="KPL55296.1"/>
    </source>
</evidence>
<dbReference type="AlphaFoldDB" id="A0A0P6W818"/>
<dbReference type="EMBL" id="LJYW01000001">
    <property type="protein sequence ID" value="KPL55296.1"/>
    <property type="molecule type" value="Genomic_DNA"/>
</dbReference>
<reference evidence="1 2" key="1">
    <citation type="submission" date="2015-09" db="EMBL/GenBank/DDBJ databases">
        <authorList>
            <person name="Jackson K.R."/>
            <person name="Lunt B.L."/>
            <person name="Fisher J.N.B."/>
            <person name="Gardner A.V."/>
            <person name="Bailey M.E."/>
            <person name="Deus L.M."/>
            <person name="Earl A.S."/>
            <person name="Gibby P.D."/>
            <person name="Hartmann K.A."/>
            <person name="Liu J.E."/>
            <person name="Manci A.M."/>
            <person name="Nielsen D.A."/>
            <person name="Solomon M.B."/>
            <person name="Breakwell D.P."/>
            <person name="Burnett S.H."/>
            <person name="Grose J.H."/>
        </authorList>
    </citation>
    <scope>NUCLEOTIDE SEQUENCE [LARGE SCALE GENOMIC DNA]</scope>
    <source>
        <strain evidence="1 2">16</strain>
    </source>
</reference>
<evidence type="ECO:0008006" key="3">
    <source>
        <dbReference type="Google" id="ProtNLM"/>
    </source>
</evidence>
<dbReference type="Pfam" id="PF02810">
    <property type="entry name" value="SEC-C"/>
    <property type="match status" value="1"/>
</dbReference>
<dbReference type="RefSeq" id="WP_054361462.1">
    <property type="nucleotide sequence ID" value="NZ_LJYW01000001.1"/>
</dbReference>
<reference evidence="1 2" key="2">
    <citation type="submission" date="2015-10" db="EMBL/GenBank/DDBJ databases">
        <title>Draft Genome Sequence of Prosthecomicrobium hirschii ATCC 27832.</title>
        <authorList>
            <person name="Daniel J."/>
            <person name="Givan S.A."/>
            <person name="Brun Y.V."/>
            <person name="Brown P.J."/>
        </authorList>
    </citation>
    <scope>NUCLEOTIDE SEQUENCE [LARGE SCALE GENOMIC DNA]</scope>
    <source>
        <strain evidence="1 2">16</strain>
    </source>
</reference>
<accession>A0A0P6W818</accession>
<name>A0A0P6W818_9HYPH</name>
<dbReference type="SUPFAM" id="SSF103642">
    <property type="entry name" value="Sec-C motif"/>
    <property type="match status" value="1"/>
</dbReference>
<dbReference type="InterPro" id="IPR010602">
    <property type="entry name" value="DUF1186"/>
</dbReference>
<protein>
    <recommendedName>
        <fullName evidence="3">Zinc chelation protein SecC</fullName>
    </recommendedName>
</protein>
<dbReference type="InterPro" id="IPR004027">
    <property type="entry name" value="SEC_C_motif"/>
</dbReference>
<comment type="caution">
    <text evidence="1">The sequence shown here is derived from an EMBL/GenBank/DDBJ whole genome shotgun (WGS) entry which is preliminary data.</text>
</comment>
<dbReference type="STRING" id="665126.ABB55_26215"/>